<evidence type="ECO:0000256" key="6">
    <source>
        <dbReference type="ARBA" id="ARBA00022692"/>
    </source>
</evidence>
<evidence type="ECO:0000256" key="14">
    <source>
        <dbReference type="HAMAP-Rule" id="MF_00154"/>
    </source>
</evidence>
<protein>
    <recommendedName>
        <fullName evidence="11 14">Protoheme IX farnesyltransferase</fullName>
        <ecNumber evidence="3 14">2.5.1.141</ecNumber>
    </recommendedName>
    <alternativeName>
        <fullName evidence="12 14">Heme B farnesyltransferase</fullName>
    </alternativeName>
    <alternativeName>
        <fullName evidence="10 14">Heme O synthase</fullName>
    </alternativeName>
</protein>
<dbReference type="InterPro" id="IPR000537">
    <property type="entry name" value="UbiA_prenyltransferase"/>
</dbReference>
<dbReference type="HAMAP" id="MF_00154">
    <property type="entry name" value="CyoE_CtaB"/>
    <property type="match status" value="1"/>
</dbReference>
<keyword evidence="5 14" id="KW-0808">Transferase</keyword>
<gene>
    <name evidence="14" type="primary">ctaB</name>
    <name evidence="15" type="ORF">KPL78_22450</name>
</gene>
<dbReference type="Pfam" id="PF01040">
    <property type="entry name" value="UbiA"/>
    <property type="match status" value="1"/>
</dbReference>
<keyword evidence="8 14" id="KW-0350">Heme biosynthesis</keyword>
<dbReference type="Gene3D" id="1.10.357.140">
    <property type="entry name" value="UbiA prenyltransferase"/>
    <property type="match status" value="1"/>
</dbReference>
<comment type="pathway">
    <text evidence="2 14">Porphyrin-containing compound metabolism; heme O biosynthesis; heme O from protoheme: step 1/1.</text>
</comment>
<evidence type="ECO:0000313" key="15">
    <source>
        <dbReference type="EMBL" id="MBW6400637.1"/>
    </source>
</evidence>
<evidence type="ECO:0000256" key="7">
    <source>
        <dbReference type="ARBA" id="ARBA00022989"/>
    </source>
</evidence>
<evidence type="ECO:0000256" key="4">
    <source>
        <dbReference type="ARBA" id="ARBA00022475"/>
    </source>
</evidence>
<name>A0ABS7AFV5_9PROT</name>
<comment type="function">
    <text evidence="14">Converts heme B (protoheme IX) to heme O by substitution of the vinyl group on carbon 2 of heme B porphyrin ring with a hydroxyethyl farnesyl side group.</text>
</comment>
<dbReference type="InterPro" id="IPR044878">
    <property type="entry name" value="UbiA_sf"/>
</dbReference>
<dbReference type="Proteomes" id="UP001196565">
    <property type="component" value="Unassembled WGS sequence"/>
</dbReference>
<sequence length="319" mass="33823">MSDTAMEPGQGGAAPLPASYDMSEVGDWIALLKPRVMSLVVFSGLVGMLVAPGAGAMHPVLAATAILCIAVASGAAGAINMWYDRDIDAVMRRTAKRPIPDGRIAPGAALGFGITLAVASVTVMWMATNVAAAVVLALSIAFYVFVYTMWLKRRTPQNIVIGGAAGAFPPVIGWAAVTGDVTMVPLILFAIIFFWTPPHFWSLALWAHDDYARAGVPMLPVTNGAKETRRQIVIYAALLLPIGLLPWAVGFAGPAYAAVAAVLGGGFLLRAIFVLRDQQDEDGRSLTRDAPARACFRFSLYYLFILFAALAVDRLVLGS</sequence>
<dbReference type="CDD" id="cd13957">
    <property type="entry name" value="PT_UbiA_Cox10"/>
    <property type="match status" value="1"/>
</dbReference>
<dbReference type="NCBIfam" id="NF003349">
    <property type="entry name" value="PRK04375.1-2"/>
    <property type="match status" value="1"/>
</dbReference>
<organism evidence="15 16">
    <name type="scientific">Roseomonas alba</name>
    <dbReference type="NCBI Taxonomy" id="2846776"/>
    <lineage>
        <taxon>Bacteria</taxon>
        <taxon>Pseudomonadati</taxon>
        <taxon>Pseudomonadota</taxon>
        <taxon>Alphaproteobacteria</taxon>
        <taxon>Acetobacterales</taxon>
        <taxon>Roseomonadaceae</taxon>
        <taxon>Roseomonas</taxon>
    </lineage>
</organism>
<feature type="transmembrane region" description="Helical" evidence="14">
    <location>
        <begin position="60"/>
        <end position="83"/>
    </location>
</feature>
<feature type="transmembrane region" description="Helical" evidence="14">
    <location>
        <begin position="294"/>
        <end position="312"/>
    </location>
</feature>
<evidence type="ECO:0000256" key="12">
    <source>
        <dbReference type="ARBA" id="ARBA00042475"/>
    </source>
</evidence>
<evidence type="ECO:0000256" key="8">
    <source>
        <dbReference type="ARBA" id="ARBA00023133"/>
    </source>
</evidence>
<feature type="transmembrane region" description="Helical" evidence="14">
    <location>
        <begin position="255"/>
        <end position="273"/>
    </location>
</feature>
<evidence type="ECO:0000256" key="1">
    <source>
        <dbReference type="ARBA" id="ARBA00004651"/>
    </source>
</evidence>
<evidence type="ECO:0000256" key="9">
    <source>
        <dbReference type="ARBA" id="ARBA00023136"/>
    </source>
</evidence>
<comment type="subcellular location">
    <subcellularLocation>
        <location evidence="1 14">Cell membrane</location>
        <topology evidence="1 14">Multi-pass membrane protein</topology>
    </subcellularLocation>
</comment>
<dbReference type="PANTHER" id="PTHR43448">
    <property type="entry name" value="PROTOHEME IX FARNESYLTRANSFERASE, MITOCHONDRIAL"/>
    <property type="match status" value="1"/>
</dbReference>
<evidence type="ECO:0000256" key="11">
    <source>
        <dbReference type="ARBA" id="ARBA00040810"/>
    </source>
</evidence>
<dbReference type="InterPro" id="IPR006369">
    <property type="entry name" value="Protohaem_IX_farnesylTrfase"/>
</dbReference>
<feature type="transmembrane region" description="Helical" evidence="14">
    <location>
        <begin position="232"/>
        <end position="249"/>
    </location>
</feature>
<evidence type="ECO:0000256" key="13">
    <source>
        <dbReference type="ARBA" id="ARBA00047690"/>
    </source>
</evidence>
<feature type="transmembrane region" description="Helical" evidence="14">
    <location>
        <begin position="183"/>
        <end position="206"/>
    </location>
</feature>
<dbReference type="GO" id="GO:0008495">
    <property type="term" value="F:protoheme IX farnesyltransferase activity"/>
    <property type="evidence" value="ECO:0007669"/>
    <property type="project" value="UniProtKB-EC"/>
</dbReference>
<dbReference type="RefSeq" id="WP_219765202.1">
    <property type="nucleotide sequence ID" value="NZ_JAHYBZ010000008.1"/>
</dbReference>
<keyword evidence="6 14" id="KW-0812">Transmembrane</keyword>
<evidence type="ECO:0000256" key="10">
    <source>
        <dbReference type="ARBA" id="ARBA00030253"/>
    </source>
</evidence>
<evidence type="ECO:0000256" key="5">
    <source>
        <dbReference type="ARBA" id="ARBA00022679"/>
    </source>
</evidence>
<reference evidence="15 16" key="1">
    <citation type="submission" date="2021-07" db="EMBL/GenBank/DDBJ databases">
        <authorList>
            <person name="So Y."/>
        </authorList>
    </citation>
    <scope>NUCLEOTIDE SEQUENCE [LARGE SCALE GENOMIC DNA]</scope>
    <source>
        <strain evidence="15 16">HJA6</strain>
    </source>
</reference>
<feature type="transmembrane region" description="Helical" evidence="14">
    <location>
        <begin position="131"/>
        <end position="151"/>
    </location>
</feature>
<dbReference type="PROSITE" id="PS00943">
    <property type="entry name" value="UBIA"/>
    <property type="match status" value="1"/>
</dbReference>
<evidence type="ECO:0000256" key="3">
    <source>
        <dbReference type="ARBA" id="ARBA00012292"/>
    </source>
</evidence>
<evidence type="ECO:0000256" key="2">
    <source>
        <dbReference type="ARBA" id="ARBA00004919"/>
    </source>
</evidence>
<comment type="miscellaneous">
    <text evidence="14">Carbon 2 of the heme B porphyrin ring is defined according to the Fischer nomenclature.</text>
</comment>
<comment type="similarity">
    <text evidence="14">Belongs to the UbiA prenyltransferase family. Protoheme IX farnesyltransferase subfamily.</text>
</comment>
<keyword evidence="16" id="KW-1185">Reference proteome</keyword>
<dbReference type="EC" id="2.5.1.141" evidence="3 14"/>
<feature type="transmembrane region" description="Helical" evidence="14">
    <location>
        <begin position="104"/>
        <end position="125"/>
    </location>
</feature>
<keyword evidence="9 14" id="KW-0472">Membrane</keyword>
<evidence type="ECO:0000313" key="16">
    <source>
        <dbReference type="Proteomes" id="UP001196565"/>
    </source>
</evidence>
<keyword evidence="7 14" id="KW-1133">Transmembrane helix</keyword>
<feature type="transmembrane region" description="Helical" evidence="14">
    <location>
        <begin position="158"/>
        <end position="177"/>
    </location>
</feature>
<keyword evidence="4 14" id="KW-1003">Cell membrane</keyword>
<comment type="catalytic activity">
    <reaction evidence="13 14">
        <text>heme b + (2E,6E)-farnesyl diphosphate + H2O = Fe(II)-heme o + diphosphate</text>
        <dbReference type="Rhea" id="RHEA:28070"/>
        <dbReference type="ChEBI" id="CHEBI:15377"/>
        <dbReference type="ChEBI" id="CHEBI:33019"/>
        <dbReference type="ChEBI" id="CHEBI:60344"/>
        <dbReference type="ChEBI" id="CHEBI:60530"/>
        <dbReference type="ChEBI" id="CHEBI:175763"/>
        <dbReference type="EC" id="2.5.1.141"/>
    </reaction>
</comment>
<dbReference type="PANTHER" id="PTHR43448:SF7">
    <property type="entry name" value="4-HYDROXYBENZOATE SOLANESYLTRANSFERASE"/>
    <property type="match status" value="1"/>
</dbReference>
<dbReference type="InterPro" id="IPR030470">
    <property type="entry name" value="UbiA_prenylTrfase_CS"/>
</dbReference>
<comment type="caution">
    <text evidence="15">The sequence shown here is derived from an EMBL/GenBank/DDBJ whole genome shotgun (WGS) entry which is preliminary data.</text>
</comment>
<accession>A0ABS7AFV5</accession>
<dbReference type="NCBIfam" id="TIGR01473">
    <property type="entry name" value="cyoE_ctaB"/>
    <property type="match status" value="1"/>
</dbReference>
<feature type="transmembrane region" description="Helical" evidence="14">
    <location>
        <begin position="36"/>
        <end position="54"/>
    </location>
</feature>
<dbReference type="EMBL" id="JAHYBZ010000008">
    <property type="protein sequence ID" value="MBW6400637.1"/>
    <property type="molecule type" value="Genomic_DNA"/>
</dbReference>
<proteinExistence type="inferred from homology"/>